<dbReference type="InterPro" id="IPR017930">
    <property type="entry name" value="Myb_dom"/>
</dbReference>
<dbReference type="SMART" id="SM00717">
    <property type="entry name" value="SANT"/>
    <property type="match status" value="2"/>
</dbReference>
<keyword evidence="11" id="KW-1185">Reference proteome</keyword>
<dbReference type="PROSITE" id="PS50090">
    <property type="entry name" value="MYB_LIKE"/>
    <property type="match status" value="2"/>
</dbReference>
<dbReference type="AlphaFoldDB" id="A0A6A3ASC5"/>
<dbReference type="SUPFAM" id="SSF46689">
    <property type="entry name" value="Homeodomain-like"/>
    <property type="match status" value="1"/>
</dbReference>
<keyword evidence="5" id="KW-0804">Transcription</keyword>
<dbReference type="InterPro" id="IPR015495">
    <property type="entry name" value="Myb_TF_plants"/>
</dbReference>
<evidence type="ECO:0000256" key="3">
    <source>
        <dbReference type="ARBA" id="ARBA00023015"/>
    </source>
</evidence>
<dbReference type="InterPro" id="IPR009057">
    <property type="entry name" value="Homeodomain-like_sf"/>
</dbReference>
<keyword evidence="4" id="KW-0238">DNA-binding</keyword>
<dbReference type="CDD" id="cd00167">
    <property type="entry name" value="SANT"/>
    <property type="match status" value="2"/>
</dbReference>
<feature type="domain" description="HTH myb-type" evidence="9">
    <location>
        <begin position="63"/>
        <end position="117"/>
    </location>
</feature>
<dbReference type="PROSITE" id="PS51294">
    <property type="entry name" value="HTH_MYB"/>
    <property type="match status" value="2"/>
</dbReference>
<dbReference type="FunFam" id="1.10.10.60:FF:000394">
    <property type="entry name" value="MYB transcription factor"/>
    <property type="match status" value="1"/>
</dbReference>
<feature type="domain" description="Myb-like" evidence="8">
    <location>
        <begin position="9"/>
        <end position="62"/>
    </location>
</feature>
<reference evidence="10" key="1">
    <citation type="submission" date="2019-09" db="EMBL/GenBank/DDBJ databases">
        <title>Draft genome information of white flower Hibiscus syriacus.</title>
        <authorList>
            <person name="Kim Y.-M."/>
        </authorList>
    </citation>
    <scope>NUCLEOTIDE SEQUENCE [LARGE SCALE GENOMIC DNA]</scope>
    <source>
        <strain evidence="10">YM2019G1</strain>
    </source>
</reference>
<dbReference type="Pfam" id="PF00249">
    <property type="entry name" value="Myb_DNA-binding"/>
    <property type="match status" value="2"/>
</dbReference>
<evidence type="ECO:0000259" key="9">
    <source>
        <dbReference type="PROSITE" id="PS51294"/>
    </source>
</evidence>
<keyword evidence="2" id="KW-0677">Repeat</keyword>
<evidence type="ECO:0000256" key="7">
    <source>
        <dbReference type="SAM" id="MobiDB-lite"/>
    </source>
</evidence>
<evidence type="ECO:0000313" key="11">
    <source>
        <dbReference type="Proteomes" id="UP000436088"/>
    </source>
</evidence>
<dbReference type="FunFam" id="1.10.10.60:FF:000015">
    <property type="entry name" value="Transcription factor RAX3"/>
    <property type="match status" value="1"/>
</dbReference>
<proteinExistence type="predicted"/>
<dbReference type="PANTHER" id="PTHR47994:SF5">
    <property type="entry name" value="F14D16.11-RELATED"/>
    <property type="match status" value="1"/>
</dbReference>
<dbReference type="GO" id="GO:0000976">
    <property type="term" value="F:transcription cis-regulatory region binding"/>
    <property type="evidence" value="ECO:0007669"/>
    <property type="project" value="UniProtKB-ARBA"/>
</dbReference>
<name>A0A6A3ASC5_HIBSY</name>
<evidence type="ECO:0000259" key="8">
    <source>
        <dbReference type="PROSITE" id="PS50090"/>
    </source>
</evidence>
<gene>
    <name evidence="10" type="ORF">F3Y22_tig00110388pilonHSYRG00041</name>
</gene>
<feature type="region of interest" description="Disordered" evidence="7">
    <location>
        <begin position="125"/>
        <end position="148"/>
    </location>
</feature>
<dbReference type="GO" id="GO:0005634">
    <property type="term" value="C:nucleus"/>
    <property type="evidence" value="ECO:0007669"/>
    <property type="project" value="UniProtKB-SubCell"/>
</dbReference>
<dbReference type="EMBL" id="VEPZ02000967">
    <property type="protein sequence ID" value="KAE8706683.1"/>
    <property type="molecule type" value="Genomic_DNA"/>
</dbReference>
<evidence type="ECO:0000256" key="4">
    <source>
        <dbReference type="ARBA" id="ARBA00023125"/>
    </source>
</evidence>
<evidence type="ECO:0000256" key="6">
    <source>
        <dbReference type="ARBA" id="ARBA00023242"/>
    </source>
</evidence>
<feature type="domain" description="Myb-like" evidence="8">
    <location>
        <begin position="63"/>
        <end position="113"/>
    </location>
</feature>
<evidence type="ECO:0000256" key="5">
    <source>
        <dbReference type="ARBA" id="ARBA00023163"/>
    </source>
</evidence>
<evidence type="ECO:0000256" key="2">
    <source>
        <dbReference type="ARBA" id="ARBA00022737"/>
    </source>
</evidence>
<keyword evidence="3" id="KW-0805">Transcription regulation</keyword>
<dbReference type="PANTHER" id="PTHR47994">
    <property type="entry name" value="F14D16.11-RELATED"/>
    <property type="match status" value="1"/>
</dbReference>
<comment type="subcellular location">
    <subcellularLocation>
        <location evidence="1">Nucleus</location>
    </subcellularLocation>
</comment>
<protein>
    <submittedName>
        <fullName evidence="10">MYB315 protein</fullName>
    </submittedName>
</protein>
<feature type="domain" description="HTH myb-type" evidence="9">
    <location>
        <begin position="9"/>
        <end position="62"/>
    </location>
</feature>
<organism evidence="10 11">
    <name type="scientific">Hibiscus syriacus</name>
    <name type="common">Rose of Sharon</name>
    <dbReference type="NCBI Taxonomy" id="106335"/>
    <lineage>
        <taxon>Eukaryota</taxon>
        <taxon>Viridiplantae</taxon>
        <taxon>Streptophyta</taxon>
        <taxon>Embryophyta</taxon>
        <taxon>Tracheophyta</taxon>
        <taxon>Spermatophyta</taxon>
        <taxon>Magnoliopsida</taxon>
        <taxon>eudicotyledons</taxon>
        <taxon>Gunneridae</taxon>
        <taxon>Pentapetalae</taxon>
        <taxon>rosids</taxon>
        <taxon>malvids</taxon>
        <taxon>Malvales</taxon>
        <taxon>Malvaceae</taxon>
        <taxon>Malvoideae</taxon>
        <taxon>Hibiscus</taxon>
    </lineage>
</organism>
<evidence type="ECO:0000313" key="10">
    <source>
        <dbReference type="EMBL" id="KAE8706683.1"/>
    </source>
</evidence>
<dbReference type="Gene3D" id="1.10.10.60">
    <property type="entry name" value="Homeodomain-like"/>
    <property type="match status" value="2"/>
</dbReference>
<keyword evidence="6" id="KW-0539">Nucleus</keyword>
<sequence>MGRKPCCDKVGLKRGPWSIEEDHKLMNFIFNNGTIPCWRNVPKLAGLLRCGKSCRLRWINYLRPDLKRGSFTESEEDQIIRLHSHLGNRWSKIASHFPGRTDNEIKNHWNTKIKKKLKLLGLDPATHKPVENGEKTDGKKEHEESSEIISGSTCKEIEEIQVTLEDYDVLCGGFDLDHSSYTSSFSMAQEEDCLKQWVDCVDSFLSWDDSFIPVEEDNPFLPWEITQIGSTINSKAELKSKEVTGIAIIVDAEFTAILDADMIFRGPITPWEFNAARGRLNPLRVSQGEQGLTYLVGCYNELVKLHTGHPDSCDSVGGNVPQPSVKYRVFHYDLEFKVGNWSFDKVNWRDVDMGNRCRGYVPRPS</sequence>
<dbReference type="InterPro" id="IPR001005">
    <property type="entry name" value="SANT/Myb"/>
</dbReference>
<feature type="compositionally biased region" description="Basic and acidic residues" evidence="7">
    <location>
        <begin position="125"/>
        <end position="145"/>
    </location>
</feature>
<dbReference type="Proteomes" id="UP000436088">
    <property type="component" value="Unassembled WGS sequence"/>
</dbReference>
<evidence type="ECO:0000256" key="1">
    <source>
        <dbReference type="ARBA" id="ARBA00004123"/>
    </source>
</evidence>
<comment type="caution">
    <text evidence="10">The sequence shown here is derived from an EMBL/GenBank/DDBJ whole genome shotgun (WGS) entry which is preliminary data.</text>
</comment>
<accession>A0A6A3ASC5</accession>